<protein>
    <recommendedName>
        <fullName evidence="3">DUF3100 domain-containing protein</fullName>
    </recommendedName>
</protein>
<sequence length="488" mass="49456">MTSSTLLAAPQRTRGSLAWLWPIGGLALLLATLSQLVGPLVIPVGFAAITILPMVWGILAGGIVSSQKIRPLPRRFQSAAGALMGVSVLILVGSLAFTIGPNIPLLFRAGPALLLQEAGHLLGTLILALPLAVLLKMGPATIGATFSIDREGSFAMVSEKYGTDSHPYRGVLSMYVFGTIFGAVFISLLASVTASLGLFDPLALAMGAGVGSGSMMAAGAASVAAQFPELKDQIFAVAGTSNIITSLLGVYVGIWIALPLADKIYNSLIRRFPHLATASDAVPAAGAATAAAAATAAGATTTTAAAAVPAASAASTAELESAAAESAAAEDASDDATGNRGPVRVPLYIAMPVLTVIGIFIASIAAGGFSWNILGGYLIIDALLLAGLGLSRLCRGKVPSMVFIITLGALASSPVSPFAKALITMVTSVNFLSICTVVLTVAGLSLGKDIPLLRRIGWRIVPVGLVAIASSYLFSVVIAQFTLGLGAH</sequence>
<organism evidence="1 2">
    <name type="scientific">Arthrobacter cupressi</name>
    <dbReference type="NCBI Taxonomy" id="1045773"/>
    <lineage>
        <taxon>Bacteria</taxon>
        <taxon>Bacillati</taxon>
        <taxon>Actinomycetota</taxon>
        <taxon>Actinomycetes</taxon>
        <taxon>Micrococcales</taxon>
        <taxon>Micrococcaceae</taxon>
        <taxon>Arthrobacter</taxon>
    </lineage>
</organism>
<accession>A0A1G8N678</accession>
<dbReference type="InterPro" id="IPR021450">
    <property type="entry name" value="DUF3100"/>
</dbReference>
<keyword evidence="2" id="KW-1185">Reference proteome</keyword>
<reference evidence="2" key="1">
    <citation type="submission" date="2016-10" db="EMBL/GenBank/DDBJ databases">
        <authorList>
            <person name="Varghese N."/>
            <person name="Submissions S."/>
        </authorList>
    </citation>
    <scope>NUCLEOTIDE SEQUENCE [LARGE SCALE GENOMIC DNA]</scope>
    <source>
        <strain evidence="2">CGMCC 1.10783</strain>
    </source>
</reference>
<dbReference type="STRING" id="1045773.SAMN05216555_104156"/>
<evidence type="ECO:0000313" key="1">
    <source>
        <dbReference type="EMBL" id="SDI75678.1"/>
    </source>
</evidence>
<dbReference type="EMBL" id="FNEI01000004">
    <property type="protein sequence ID" value="SDI75678.1"/>
    <property type="molecule type" value="Genomic_DNA"/>
</dbReference>
<evidence type="ECO:0008006" key="3">
    <source>
        <dbReference type="Google" id="ProtNLM"/>
    </source>
</evidence>
<evidence type="ECO:0000313" key="2">
    <source>
        <dbReference type="Proteomes" id="UP000182130"/>
    </source>
</evidence>
<dbReference type="OrthoDB" id="5451070at2"/>
<dbReference type="Pfam" id="PF11299">
    <property type="entry name" value="DUF3100"/>
    <property type="match status" value="1"/>
</dbReference>
<dbReference type="AlphaFoldDB" id="A0A1G8N678"/>
<gene>
    <name evidence="1" type="ORF">SAMN05216555_104156</name>
</gene>
<dbReference type="Proteomes" id="UP000182130">
    <property type="component" value="Unassembled WGS sequence"/>
</dbReference>
<dbReference type="RefSeq" id="WP_074587909.1">
    <property type="nucleotide sequence ID" value="NZ_FNEI01000004.1"/>
</dbReference>
<proteinExistence type="predicted"/>
<name>A0A1G8N678_9MICC</name>